<dbReference type="SMART" id="SM00198">
    <property type="entry name" value="SCP"/>
    <property type="match status" value="1"/>
</dbReference>
<dbReference type="Proteomes" id="UP001634394">
    <property type="component" value="Unassembled WGS sequence"/>
</dbReference>
<feature type="chain" id="PRO_5044865329" description="SCP domain-containing protein" evidence="1">
    <location>
        <begin position="21"/>
        <end position="341"/>
    </location>
</feature>
<evidence type="ECO:0000313" key="4">
    <source>
        <dbReference type="Proteomes" id="UP001634394"/>
    </source>
</evidence>
<accession>A0ABD3U1H0</accession>
<feature type="signal peptide" evidence="1">
    <location>
        <begin position="1"/>
        <end position="20"/>
    </location>
</feature>
<keyword evidence="1" id="KW-0732">Signal</keyword>
<gene>
    <name evidence="3" type="ORF">ACJMK2_020138</name>
</gene>
<dbReference type="PANTHER" id="PTHR10334">
    <property type="entry name" value="CYSTEINE-RICH SECRETORY PROTEIN-RELATED"/>
    <property type="match status" value="1"/>
</dbReference>
<name>A0ABD3U1H0_SINWO</name>
<proteinExistence type="predicted"/>
<dbReference type="SUPFAM" id="SSF55797">
    <property type="entry name" value="PR-1-like"/>
    <property type="match status" value="1"/>
</dbReference>
<sequence length="341" mass="37723">MTNILSTVLGLFLFVTGMFTASQSIKKLVEVTENEHIRMKRSRPCDLKFQIVPNHTACLDKSSKVKESGVQANEIEVIVDEHNRVRREVSATNMLKMSWDDEVAFVAQRWAENCQIAHDLNYNRYVYGRFSVGQNLAWGNFKMTWSQAIKLWADEKAYYTYGSNVGAGDKEIGHYTQMVWAQSVKIGCGYANCAGTHYYVCNYAPGGSLDNLNPYIMGATCADCPSKCSNRLCDCGSMVCLNGGDIDLDTCTCSCNKGLQFYSQPLCSLNCKEIKEPPQCSYFGKSGCSIYVNVPQECPSMCNWCPAAGATFSTNTETSSASHHTSAFITVLLLVVSSFSI</sequence>
<evidence type="ECO:0000256" key="1">
    <source>
        <dbReference type="SAM" id="SignalP"/>
    </source>
</evidence>
<evidence type="ECO:0000259" key="2">
    <source>
        <dbReference type="SMART" id="SM00198"/>
    </source>
</evidence>
<keyword evidence="4" id="KW-1185">Reference proteome</keyword>
<dbReference type="EMBL" id="JBJQND010000017">
    <property type="protein sequence ID" value="KAL3842073.1"/>
    <property type="molecule type" value="Genomic_DNA"/>
</dbReference>
<comment type="caution">
    <text evidence="3">The sequence shown here is derived from an EMBL/GenBank/DDBJ whole genome shotgun (WGS) entry which is preliminary data.</text>
</comment>
<feature type="domain" description="SCP" evidence="2">
    <location>
        <begin position="73"/>
        <end position="211"/>
    </location>
</feature>
<dbReference type="InterPro" id="IPR014044">
    <property type="entry name" value="CAP_dom"/>
</dbReference>
<dbReference type="Pfam" id="PF00188">
    <property type="entry name" value="CAP"/>
    <property type="match status" value="1"/>
</dbReference>
<dbReference type="Gene3D" id="3.40.33.10">
    <property type="entry name" value="CAP"/>
    <property type="match status" value="1"/>
</dbReference>
<protein>
    <recommendedName>
        <fullName evidence="2">SCP domain-containing protein</fullName>
    </recommendedName>
</protein>
<dbReference type="PROSITE" id="PS01009">
    <property type="entry name" value="CRISP_1"/>
    <property type="match status" value="1"/>
</dbReference>
<dbReference type="AlphaFoldDB" id="A0ABD3U1H0"/>
<organism evidence="3 4">
    <name type="scientific">Sinanodonta woodiana</name>
    <name type="common">Chinese pond mussel</name>
    <name type="synonym">Anodonta woodiana</name>
    <dbReference type="NCBI Taxonomy" id="1069815"/>
    <lineage>
        <taxon>Eukaryota</taxon>
        <taxon>Metazoa</taxon>
        <taxon>Spiralia</taxon>
        <taxon>Lophotrochozoa</taxon>
        <taxon>Mollusca</taxon>
        <taxon>Bivalvia</taxon>
        <taxon>Autobranchia</taxon>
        <taxon>Heteroconchia</taxon>
        <taxon>Palaeoheterodonta</taxon>
        <taxon>Unionida</taxon>
        <taxon>Unionoidea</taxon>
        <taxon>Unionidae</taxon>
        <taxon>Unioninae</taxon>
        <taxon>Sinanodonta</taxon>
    </lineage>
</organism>
<dbReference type="InterPro" id="IPR018244">
    <property type="entry name" value="Allrgn_V5/Tpx1_CS"/>
</dbReference>
<dbReference type="InterPro" id="IPR001283">
    <property type="entry name" value="CRISP-related"/>
</dbReference>
<reference evidence="3 4" key="1">
    <citation type="submission" date="2024-11" db="EMBL/GenBank/DDBJ databases">
        <title>Chromosome-level genome assembly of the freshwater bivalve Anodonta woodiana.</title>
        <authorList>
            <person name="Chen X."/>
        </authorList>
    </citation>
    <scope>NUCLEOTIDE SEQUENCE [LARGE SCALE GENOMIC DNA]</scope>
    <source>
        <strain evidence="3">MN2024</strain>
        <tissue evidence="3">Gills</tissue>
    </source>
</reference>
<dbReference type="PRINTS" id="PR00837">
    <property type="entry name" value="V5TPXLIKE"/>
</dbReference>
<evidence type="ECO:0000313" key="3">
    <source>
        <dbReference type="EMBL" id="KAL3842073.1"/>
    </source>
</evidence>
<dbReference type="InterPro" id="IPR035940">
    <property type="entry name" value="CAP_sf"/>
</dbReference>